<name>A0A6J4V7W2_9BACT</name>
<dbReference type="EC" id="5.4.2.6" evidence="9"/>
<dbReference type="GO" id="GO:0008801">
    <property type="term" value="F:beta-phosphoglucomutase activity"/>
    <property type="evidence" value="ECO:0007669"/>
    <property type="project" value="UniProtKB-EC"/>
</dbReference>
<comment type="catalytic activity">
    <reaction evidence="8">
        <text>beta-D-glucose 1-phosphate = beta-D-glucose 6-phosphate</text>
        <dbReference type="Rhea" id="RHEA:20113"/>
        <dbReference type="ChEBI" id="CHEBI:57684"/>
        <dbReference type="ChEBI" id="CHEBI:58247"/>
        <dbReference type="EC" id="5.4.2.6"/>
    </reaction>
</comment>
<reference evidence="12" key="1">
    <citation type="submission" date="2020-02" db="EMBL/GenBank/DDBJ databases">
        <authorList>
            <person name="Meier V. D."/>
        </authorList>
    </citation>
    <scope>NUCLEOTIDE SEQUENCE</scope>
    <source>
        <strain evidence="12">AVDCRST_MAG18</strain>
    </source>
</reference>
<comment type="similarity">
    <text evidence="2">Belongs to the HAD-like hydrolase superfamily. CbbY/CbbZ/Gph/YieH family.</text>
</comment>
<evidence type="ECO:0000256" key="6">
    <source>
        <dbReference type="ARBA" id="ARBA00023235"/>
    </source>
</evidence>
<dbReference type="InterPro" id="IPR023198">
    <property type="entry name" value="PGP-like_dom2"/>
</dbReference>
<evidence type="ECO:0000256" key="1">
    <source>
        <dbReference type="ARBA" id="ARBA00001946"/>
    </source>
</evidence>
<evidence type="ECO:0000256" key="7">
    <source>
        <dbReference type="ARBA" id="ARBA00023277"/>
    </source>
</evidence>
<dbReference type="InterPro" id="IPR051600">
    <property type="entry name" value="Beta-PGM-like"/>
</dbReference>
<evidence type="ECO:0000313" key="12">
    <source>
        <dbReference type="EMBL" id="CAA9570709.1"/>
    </source>
</evidence>
<dbReference type="SUPFAM" id="SSF56784">
    <property type="entry name" value="HAD-like"/>
    <property type="match status" value="1"/>
</dbReference>
<feature type="region of interest" description="Disordered" evidence="11">
    <location>
        <begin position="1"/>
        <end position="46"/>
    </location>
</feature>
<dbReference type="Pfam" id="PF00702">
    <property type="entry name" value="Hydrolase"/>
    <property type="match status" value="1"/>
</dbReference>
<protein>
    <recommendedName>
        <fullName evidence="10">Beta-phosphoglucomutase</fullName>
        <ecNumber evidence="9">5.4.2.6</ecNumber>
    </recommendedName>
</protein>
<dbReference type="Gene3D" id="1.10.150.240">
    <property type="entry name" value="Putative phosphatase, domain 2"/>
    <property type="match status" value="1"/>
</dbReference>
<dbReference type="InterPro" id="IPR036412">
    <property type="entry name" value="HAD-like_sf"/>
</dbReference>
<dbReference type="PANTHER" id="PTHR46193">
    <property type="entry name" value="6-PHOSPHOGLUCONATE PHOSPHATASE"/>
    <property type="match status" value="1"/>
</dbReference>
<gene>
    <name evidence="12" type="ORF">AVDCRST_MAG18-1945</name>
</gene>
<organism evidence="12">
    <name type="scientific">uncultured Thermomicrobiales bacterium</name>
    <dbReference type="NCBI Taxonomy" id="1645740"/>
    <lineage>
        <taxon>Bacteria</taxon>
        <taxon>Pseudomonadati</taxon>
        <taxon>Thermomicrobiota</taxon>
        <taxon>Thermomicrobia</taxon>
        <taxon>Thermomicrobiales</taxon>
        <taxon>environmental samples</taxon>
    </lineage>
</organism>
<dbReference type="GO" id="GO:0046872">
    <property type="term" value="F:metal ion binding"/>
    <property type="evidence" value="ECO:0007669"/>
    <property type="project" value="UniProtKB-KW"/>
</dbReference>
<dbReference type="InterPro" id="IPR010976">
    <property type="entry name" value="B-phosphoglucomutase_hydrolase"/>
</dbReference>
<dbReference type="PANTHER" id="PTHR46193:SF18">
    <property type="entry name" value="HEXITOL PHOSPHATASE B"/>
    <property type="match status" value="1"/>
</dbReference>
<dbReference type="InterPro" id="IPR006439">
    <property type="entry name" value="HAD-SF_hydro_IA"/>
</dbReference>
<feature type="compositionally biased region" description="Basic and acidic residues" evidence="11">
    <location>
        <begin position="1"/>
        <end position="17"/>
    </location>
</feature>
<keyword evidence="7" id="KW-0119">Carbohydrate metabolism</keyword>
<proteinExistence type="inferred from homology"/>
<evidence type="ECO:0000256" key="5">
    <source>
        <dbReference type="ARBA" id="ARBA00022842"/>
    </source>
</evidence>
<dbReference type="SFLD" id="SFLDG01129">
    <property type="entry name" value="C1.5:_HAD__Beta-PGM__Phosphata"/>
    <property type="match status" value="1"/>
</dbReference>
<accession>A0A6J4V7W2</accession>
<dbReference type="AlphaFoldDB" id="A0A6J4V7W2"/>
<keyword evidence="4" id="KW-0479">Metal-binding</keyword>
<dbReference type="NCBIfam" id="TIGR01509">
    <property type="entry name" value="HAD-SF-IA-v3"/>
    <property type="match status" value="1"/>
</dbReference>
<dbReference type="EMBL" id="CADCWN010000153">
    <property type="protein sequence ID" value="CAA9570709.1"/>
    <property type="molecule type" value="Genomic_DNA"/>
</dbReference>
<evidence type="ECO:0000256" key="10">
    <source>
        <dbReference type="ARBA" id="ARBA00044991"/>
    </source>
</evidence>
<comment type="cofactor">
    <cofactor evidence="1">
        <name>Mg(2+)</name>
        <dbReference type="ChEBI" id="CHEBI:18420"/>
    </cofactor>
</comment>
<dbReference type="SFLD" id="SFLDS00003">
    <property type="entry name" value="Haloacid_Dehalogenase"/>
    <property type="match status" value="1"/>
</dbReference>
<keyword evidence="5" id="KW-0460">Magnesium</keyword>
<dbReference type="Gene3D" id="3.40.50.1000">
    <property type="entry name" value="HAD superfamily/HAD-like"/>
    <property type="match status" value="1"/>
</dbReference>
<evidence type="ECO:0000256" key="8">
    <source>
        <dbReference type="ARBA" id="ARBA00044926"/>
    </source>
</evidence>
<feature type="compositionally biased region" description="Low complexity" evidence="11">
    <location>
        <begin position="23"/>
        <end position="46"/>
    </location>
</feature>
<sequence>MPGMAHEDAAGHAETRRGGPGGAATPAGASTGQSPEADGAGRARPTGRAGLVPAGIAACLFDLDGVLTRTAKVHAAAWKEMFDAFLRAWPGRAEQPFRPFEIATDYARHVDGKLRADGVRSFLASRGIALPEGADDDPPTASTIHGLGARKNDLVLDLIRERGVEVYAGSVRFVEATRDAGLRRGVVSASKNCREVLVAAGIAHFFEVRVDGAVAAEEGLGGKPAPDMFLAAAARLGVEPARCAVFEDAIAGVEAGHAGGFGWVVGVNRGDQADALRAGGAHTVVDDLDELLEG</sequence>
<keyword evidence="3" id="KW-0597">Phosphoprotein</keyword>
<evidence type="ECO:0000256" key="11">
    <source>
        <dbReference type="SAM" id="MobiDB-lite"/>
    </source>
</evidence>
<evidence type="ECO:0000256" key="4">
    <source>
        <dbReference type="ARBA" id="ARBA00022723"/>
    </source>
</evidence>
<dbReference type="InterPro" id="IPR023214">
    <property type="entry name" value="HAD_sf"/>
</dbReference>
<evidence type="ECO:0000256" key="2">
    <source>
        <dbReference type="ARBA" id="ARBA00006171"/>
    </source>
</evidence>
<evidence type="ECO:0000256" key="3">
    <source>
        <dbReference type="ARBA" id="ARBA00022553"/>
    </source>
</evidence>
<keyword evidence="6 12" id="KW-0413">Isomerase</keyword>
<evidence type="ECO:0000256" key="9">
    <source>
        <dbReference type="ARBA" id="ARBA00044968"/>
    </source>
</evidence>
<dbReference type="NCBIfam" id="TIGR02009">
    <property type="entry name" value="PGMB-YQAB-SF"/>
    <property type="match status" value="1"/>
</dbReference>